<dbReference type="InterPro" id="IPR020845">
    <property type="entry name" value="AMP-binding_CS"/>
</dbReference>
<dbReference type="FunFam" id="3.40.47.10:FF:000019">
    <property type="entry name" value="Polyketide synthase type I"/>
    <property type="match status" value="1"/>
</dbReference>
<dbReference type="SUPFAM" id="SSF53901">
    <property type="entry name" value="Thiolase-like"/>
    <property type="match status" value="2"/>
</dbReference>
<comment type="cofactor">
    <cofactor evidence="1">
        <name>pantetheine 4'-phosphate</name>
        <dbReference type="ChEBI" id="CHEBI:47942"/>
    </cofactor>
</comment>
<dbReference type="InterPro" id="IPR045851">
    <property type="entry name" value="AMP-bd_C_sf"/>
</dbReference>
<evidence type="ECO:0000259" key="15">
    <source>
        <dbReference type="PROSITE" id="PS52004"/>
    </source>
</evidence>
<dbReference type="Gene3D" id="3.40.50.980">
    <property type="match status" value="2"/>
</dbReference>
<keyword evidence="18" id="KW-1185">Reference proteome</keyword>
<feature type="domain" description="Carrier" evidence="14">
    <location>
        <begin position="3879"/>
        <end position="3954"/>
    </location>
</feature>
<dbReference type="InterPro" id="IPR029058">
    <property type="entry name" value="AB_hydrolase_fold"/>
</dbReference>
<dbReference type="Pfam" id="PF00550">
    <property type="entry name" value="PP-binding"/>
    <property type="match status" value="3"/>
</dbReference>
<dbReference type="InterPro" id="IPR032821">
    <property type="entry name" value="PKS_assoc"/>
</dbReference>
<evidence type="ECO:0000256" key="9">
    <source>
        <dbReference type="ARBA" id="ARBA00029443"/>
    </source>
</evidence>
<keyword evidence="7" id="KW-0443">Lipid metabolism</keyword>
<keyword evidence="12" id="KW-0175">Coiled coil</keyword>
<dbReference type="CDD" id="cd19531">
    <property type="entry name" value="LCL_NRPS-like"/>
    <property type="match status" value="1"/>
</dbReference>
<dbReference type="InterPro" id="IPR013968">
    <property type="entry name" value="PKS_KR"/>
</dbReference>
<protein>
    <submittedName>
        <fullName evidence="17">Amino acid adenylation domain-containing protein</fullName>
    </submittedName>
</protein>
<dbReference type="GO" id="GO:0004315">
    <property type="term" value="F:3-oxoacyl-[acyl-carrier-protein] synthase activity"/>
    <property type="evidence" value="ECO:0007669"/>
    <property type="project" value="InterPro"/>
</dbReference>
<dbReference type="FunFam" id="3.40.47.10:FF:000042">
    <property type="entry name" value="Polyketide synthase Pks13"/>
    <property type="match status" value="1"/>
</dbReference>
<gene>
    <name evidence="17" type="ORF">FHS74_005562</name>
</gene>
<dbReference type="SUPFAM" id="SSF52777">
    <property type="entry name" value="CoA-dependent acyltransferases"/>
    <property type="match status" value="2"/>
</dbReference>
<dbReference type="SMART" id="SM00823">
    <property type="entry name" value="PKS_PP"/>
    <property type="match status" value="3"/>
</dbReference>
<dbReference type="SMART" id="SM01294">
    <property type="entry name" value="PKS_PP_betabranch"/>
    <property type="match status" value="2"/>
</dbReference>
<dbReference type="Gene3D" id="3.30.559.10">
    <property type="entry name" value="Chloramphenicol acetyltransferase-like domain"/>
    <property type="match status" value="1"/>
</dbReference>
<organism evidence="17 18">
    <name type="scientific">Nitrospirillum iridis</name>
    <dbReference type="NCBI Taxonomy" id="765888"/>
    <lineage>
        <taxon>Bacteria</taxon>
        <taxon>Pseudomonadati</taxon>
        <taxon>Pseudomonadota</taxon>
        <taxon>Alphaproteobacteria</taxon>
        <taxon>Rhodospirillales</taxon>
        <taxon>Azospirillaceae</taxon>
        <taxon>Nitrospirillum</taxon>
    </lineage>
</organism>
<dbReference type="CDD" id="cd08955">
    <property type="entry name" value="KR_2_FAS_SDR_x"/>
    <property type="match status" value="1"/>
</dbReference>
<dbReference type="PANTHER" id="PTHR43775">
    <property type="entry name" value="FATTY ACID SYNTHASE"/>
    <property type="match status" value="1"/>
</dbReference>
<dbReference type="GO" id="GO:0031177">
    <property type="term" value="F:phosphopantetheine binding"/>
    <property type="evidence" value="ECO:0007669"/>
    <property type="project" value="InterPro"/>
</dbReference>
<evidence type="ECO:0000256" key="11">
    <source>
        <dbReference type="PROSITE-ProRule" id="PRU01363"/>
    </source>
</evidence>
<dbReference type="Pfam" id="PF00668">
    <property type="entry name" value="Condensation"/>
    <property type="match status" value="1"/>
</dbReference>
<dbReference type="Pfam" id="PF00698">
    <property type="entry name" value="Acyl_transf_1"/>
    <property type="match status" value="1"/>
</dbReference>
<evidence type="ECO:0000259" key="16">
    <source>
        <dbReference type="PROSITE" id="PS52019"/>
    </source>
</evidence>
<dbReference type="GO" id="GO:0006633">
    <property type="term" value="P:fatty acid biosynthetic process"/>
    <property type="evidence" value="ECO:0007669"/>
    <property type="project" value="InterPro"/>
</dbReference>
<dbReference type="PROSITE" id="PS50075">
    <property type="entry name" value="CARRIER"/>
    <property type="match status" value="3"/>
</dbReference>
<feature type="region of interest" description="Disordered" evidence="13">
    <location>
        <begin position="3953"/>
        <end position="3988"/>
    </location>
</feature>
<evidence type="ECO:0000256" key="6">
    <source>
        <dbReference type="ARBA" id="ARBA00022832"/>
    </source>
</evidence>
<dbReference type="PANTHER" id="PTHR43775:SF37">
    <property type="entry name" value="SI:DKEY-61P9.11"/>
    <property type="match status" value="1"/>
</dbReference>
<keyword evidence="6" id="KW-0276">Fatty acid metabolism</keyword>
<dbReference type="EMBL" id="JACIIZ010000022">
    <property type="protein sequence ID" value="MBB6254968.1"/>
    <property type="molecule type" value="Genomic_DNA"/>
</dbReference>
<dbReference type="InterPro" id="IPR036736">
    <property type="entry name" value="ACP-like_sf"/>
</dbReference>
<dbReference type="Gene3D" id="2.30.38.10">
    <property type="entry name" value="Luciferase, Domain 3"/>
    <property type="match status" value="1"/>
</dbReference>
<dbReference type="SUPFAM" id="SSF56801">
    <property type="entry name" value="Acetyl-CoA synthetase-like"/>
    <property type="match status" value="1"/>
</dbReference>
<reference evidence="17 18" key="1">
    <citation type="submission" date="2020-08" db="EMBL/GenBank/DDBJ databases">
        <title>Genomic Encyclopedia of Type Strains, Phase IV (KMG-IV): sequencing the most valuable type-strain genomes for metagenomic binning, comparative biology and taxonomic classification.</title>
        <authorList>
            <person name="Goeker M."/>
        </authorList>
    </citation>
    <scope>NUCLEOTIDE SEQUENCE [LARGE SCALE GENOMIC DNA]</scope>
    <source>
        <strain evidence="17 18">DSM 22198</strain>
    </source>
</reference>
<evidence type="ECO:0000256" key="4">
    <source>
        <dbReference type="ARBA" id="ARBA00022679"/>
    </source>
</evidence>
<dbReference type="Pfam" id="PF08659">
    <property type="entry name" value="KR"/>
    <property type="match status" value="2"/>
</dbReference>
<dbReference type="InterPro" id="IPR016036">
    <property type="entry name" value="Malonyl_transacylase_ACP-bd"/>
</dbReference>
<evidence type="ECO:0000313" key="18">
    <source>
        <dbReference type="Proteomes" id="UP000539175"/>
    </source>
</evidence>
<dbReference type="InterPro" id="IPR010071">
    <property type="entry name" value="AA_adenyl_dom"/>
</dbReference>
<dbReference type="Gene3D" id="1.10.1200.10">
    <property type="entry name" value="ACP-like"/>
    <property type="match status" value="2"/>
</dbReference>
<dbReference type="Gene3D" id="3.40.366.10">
    <property type="entry name" value="Malonyl-Coenzyme A Acyl Carrier Protein, domain 2"/>
    <property type="match status" value="1"/>
</dbReference>
<evidence type="ECO:0000256" key="12">
    <source>
        <dbReference type="SAM" id="Coils"/>
    </source>
</evidence>
<dbReference type="InterPro" id="IPR014043">
    <property type="entry name" value="Acyl_transferase_dom"/>
</dbReference>
<dbReference type="Pfam" id="PF00501">
    <property type="entry name" value="AMP-binding"/>
    <property type="match status" value="1"/>
</dbReference>
<dbReference type="SMART" id="SM00822">
    <property type="entry name" value="PKS_KR"/>
    <property type="match status" value="2"/>
</dbReference>
<comment type="caution">
    <text evidence="17">The sequence shown here is derived from an EMBL/GenBank/DDBJ whole genome shotgun (WGS) entry which is preliminary data.</text>
</comment>
<dbReference type="InterPro" id="IPR023213">
    <property type="entry name" value="CAT-like_dom_sf"/>
</dbReference>
<dbReference type="InterPro" id="IPR016039">
    <property type="entry name" value="Thiolase-like"/>
</dbReference>
<dbReference type="NCBIfam" id="TIGR01733">
    <property type="entry name" value="AA-adenyl-dom"/>
    <property type="match status" value="1"/>
</dbReference>
<comment type="function">
    <text evidence="10">Involved in production of the polyketide antibiotic thailandamide.</text>
</comment>
<dbReference type="SMART" id="SM00826">
    <property type="entry name" value="PKS_DH"/>
    <property type="match status" value="1"/>
</dbReference>
<dbReference type="Pfam" id="PF14765">
    <property type="entry name" value="PS-DH"/>
    <property type="match status" value="1"/>
</dbReference>
<keyword evidence="8" id="KW-0511">Multifunctional enzyme</keyword>
<dbReference type="Gene3D" id="3.30.300.30">
    <property type="match status" value="1"/>
</dbReference>
<dbReference type="CDD" id="cd00833">
    <property type="entry name" value="PKS"/>
    <property type="match status" value="2"/>
</dbReference>
<evidence type="ECO:0000256" key="5">
    <source>
        <dbReference type="ARBA" id="ARBA00022737"/>
    </source>
</evidence>
<feature type="active site" description="Proton donor; for dehydratase activity" evidence="11">
    <location>
        <position position="820"/>
    </location>
</feature>
<dbReference type="SUPFAM" id="SSF51735">
    <property type="entry name" value="NAD(P)-binding Rossmann-fold domains"/>
    <property type="match status" value="4"/>
</dbReference>
<dbReference type="CDD" id="cd17646">
    <property type="entry name" value="A_NRPS_AB3403-like"/>
    <property type="match status" value="1"/>
</dbReference>
<feature type="active site" description="Proton acceptor; for dehydratase activity" evidence="11">
    <location>
        <position position="660"/>
    </location>
</feature>
<dbReference type="InterPro" id="IPR014030">
    <property type="entry name" value="Ketoacyl_synth_N"/>
</dbReference>
<dbReference type="PROSITE" id="PS52004">
    <property type="entry name" value="KS3_2"/>
    <property type="match status" value="2"/>
</dbReference>
<dbReference type="SUPFAM" id="SSF55048">
    <property type="entry name" value="Probable ACP-binding domain of malonyl-CoA ACP transacylase"/>
    <property type="match status" value="1"/>
</dbReference>
<accession>A0A7X0EFG6</accession>
<dbReference type="InterPro" id="IPR014031">
    <property type="entry name" value="Ketoacyl_synth_C"/>
</dbReference>
<dbReference type="FunFam" id="3.40.50.12780:FF:000012">
    <property type="entry name" value="Non-ribosomal peptide synthetase"/>
    <property type="match status" value="1"/>
</dbReference>
<dbReference type="InterPro" id="IPR006162">
    <property type="entry name" value="Ppantetheine_attach_site"/>
</dbReference>
<dbReference type="Pfam" id="PF16197">
    <property type="entry name" value="KAsynt_C_assoc"/>
    <property type="match status" value="2"/>
</dbReference>
<dbReference type="RefSeq" id="WP_184807492.1">
    <property type="nucleotide sequence ID" value="NZ_JACIIZ010000022.1"/>
</dbReference>
<keyword evidence="3" id="KW-0597">Phosphoprotein</keyword>
<dbReference type="Pfam" id="PF21089">
    <property type="entry name" value="PKS_DH_N"/>
    <property type="match status" value="1"/>
</dbReference>
<proteinExistence type="inferred from homology"/>
<dbReference type="FunFam" id="3.40.50.980:FF:000001">
    <property type="entry name" value="Non-ribosomal peptide synthetase"/>
    <property type="match status" value="1"/>
</dbReference>
<feature type="domain" description="Ketosynthase family 3 (KS3)" evidence="15">
    <location>
        <begin position="44"/>
        <end position="472"/>
    </location>
</feature>
<evidence type="ECO:0000256" key="7">
    <source>
        <dbReference type="ARBA" id="ARBA00023098"/>
    </source>
</evidence>
<sequence length="3988" mass="417613">MTDGPGTAPELASAQETIKRLYRALKAEKQQREALEAKQAGGQHEPVAIIGMACRFPGGANDPEAFWRLLDRGGDAVGTVPADRWDAAAYLDPDGKVPGTMHTAQGGFLDVALDRFDYGFFRLSPKEARALDPQQRLLLEVSWEALESAGIVPATLKRSRTGVFIGLSGDDYTLAHRHSADLSRIDAYSITGSTPSTAAGRIAYFLGLEGPAIPVDTACSSSLVAFHLACQSLREGETDLSLVGGVNLILAPATHVCFSRLQAISPDGRCKSFAASADGYGRGEGCGMVVLKRLADARRDGDPILAVVKATAVNQDGASNGFTAPNGAAQKRLLREALDKAGLSPTDIQYVETHGTGTPLGDPIEAEALADTLCQGRDPARPLVLGAVKSNLGHLEAAAGMAGVLKVLLALRHGRIPPNLHFTAPNPLIPWNDAALRVPTAAVPWPAGGPARHAGISSFGFSGTNAHVILGEAPADGVTTASPGGPALLCLSARTPAALAETARRVQAYLTTLPAHANVRDICATALHHRSAFAHRLAVAGSDAGDVARALDAWLRDGTLAGHAAARAYVEGGPPDAAALGLDGPYRRVDLPGTAFDPQPCHFGQPGGPLVPLPAPTATGRASRDVAHPLLGHQWRSPLLNDTLWEVEIGLGSHPLFRDHRVFGRPVVPAAAYLSMMLAAAGRHLPGRPLTLEGVAFPAALVLPEAGAVTLHLRLRPLDEDRAELRLVRLTETGAVTHATATLVPADARDLAADSPAARWDGWSEALDTLFDSQGDRLTLGPAFRRAGAARRAGDDALARLEAGADDGAWQPSFHPGLIDAGLQLLPALWQGAGDAALVPVGVDRVTWSGQASGPQWVAATLTRDPGGLPGGDILLLNADGQPQLHLRGVRGETLSADALRRAVGLGEAGAPPCYRVTWHPSAEPAVATRWIILPHARLPADAFPGALRVAGESALADADMDGAAILDLRALDGGGDLALAAPALRLAQTLARLPAPPRLWIATRAAQPAAPDDTPDPFQATLWGLGRSLAVEQPMLWGGLVDLPAALDTVAWDRLPGLLVPGECALRDGAILVPRLEAASPPDQPFTLRDDATYLITGGLGALGLDLAEGLARRGARHFALLGRNGPTPTAQARLDALAASGTRVLVLAADVADTASLEAALARVKAAMPPLAGFFHLAGRLDDGLLADQTPERLAHAMAGKAGGAWALHELTRDLALDVAVFFASAAGVLGAAAQANYAAANAFLDALATLRRRTGLAGTSLAWGPWAGAGMAADGKAAANLAALGFTPLAPERALAAMDGVLAAGWAQATILAADWARHGRGLPAGASPTLLRGLLPAAGPATAPADLADFLAATAAEVLGATPGAAIDPAQDLFELGLDSLMALRLRNAIEARLGVSLPTTILFDHPTLAGLAQALDTPAAPAAAPTAIQRATDPTALSVGQKGLWFLQQLAPDSAAFHTCFTARVRSALDVDALERAFRRVLDRHPGLRARFSAPDGLPRQDAVSADGFTIERHRAPADPAALRAAVEAAYRRPFRLDVGPPLRVALWRAADTDHVLLVAVHHIAIDVWSFELLLDEVKAAYAVERDGGTLPPPAGRPYADFIAWQGDLLAGTRGTALRDYWRGQLAGAPPPAEPPLATRPQGATALAGRSLHFTLGPDATAALERMGQEQGVTLNMTLLAAWLLLVGRLSGQQDVVAGTPALGRSERAWAQSLGFFVNVLPIRASLAGTWPDFLRQVRRTVLDAIAHQDLPFAEIAALAPQADHAGPHPLFTTLFHLRNLEEMGPLGNAFLPGRTEAIPFGPLEIEPYFLDQQEGQYPLTMEWFKAGGDLYGVLKFDTAHYDAAGAARIVEHYRVALAGLVSQPDAPVTAIDLLTDDDRAVLAAWNDTARDTPAACIHDLLARQAARTPDAPALLSGEEVLSYAALDRRANALAHTLAARGVGPGALVGLCLERSTALVLGVLAVLKAGGAYVPLSPDDPADRLAALARDAGLAQILVRPDRRDRFANLSDDDVLVLADTDAERADAPMAAVTPDDLAYVLFTSGTTGAPKGVMVPHGAVANLLAWCQDGWPLTAEDALLQRTPLTFDPSVAELFWPLATGARLVLAGPDGHRDPGTQVDLIRRHRVTALFSVPSQWHTLLEEPGIAACDTLRLVICGGEALPAALIGRFQAALPRAALVNVYGPTEATVLASAWPCPPRPDEGAVRIGAPIANTHLHVLDEALRPVPPGVAGDLYIAGRGLARGYLNRPDLTDAAFIRAPAVPGGRLYRTGDRASLTRDADGRLSLRFLGRVDHQVKLRGMRLEIGEVETALRLHPDIAAAAVRLVTPPSGEAMLGGCLVPAVGAAITGDDAAAFLADRLPGWMVPRVWATMPTLPLTAHDKVDGAALDQHLRLALSQRTGDRSPTAPATMGAMERTVARIWCDLLNLPAVGRDDHFFDLGGTSLMLARVRRRLEDAGLGDVPIADLFRYPTVAGLAAHLRAEGAVDAPVAVPARAEAGDHAVAVIGFAARFPGAPDVDAFWDNLLRGVESIRRFTRAELVAAGAPAALVDDPAYVPANGVLDGVEDFDAGFFGYSPREAETLDPQQRLFLETVWHALEHGGYGRRGLAERVGIYAGSEISNYLLFNLADRLDPTDMNGGYALSLANDKDFLATRAAYALDLRGPAMTVQTACSTSLTAVAMACDALVSGQCEMALAGGVSIQLPQIQGYRHREGLVASADGHCRPFDAAASGTVNGNGVGVVLLKPLARALADGDTVHAVLKGWAVNNDGSHKLGYTAPNADAQARALTAAWDHAGVRPDQLGYVEAHGTGTPLGDPIEVTGLVQAWGDRPRSRTPCLLGSVKGNIGHLGAASGVAGLIKAVLTVREGQIPPSLHLDTPNPKIPFAGSPFAVNGGLRPWPGPGVRRAGVSSFGIGGTNVHVVVEQAPAPVGGGADDGWHLLPVSAGSAAGLDAALGALAATSAPALAATSAPALADIAHTLQRGRDTFAHRAAVVVRTGADVAEALARAPRAHVRPVAGEAPDVAFLFPGQGAQHPDMLLDLYRAWPDFRRDIDQGLDLLAPVEGTPAASLHAMLYPTAERREEARAFLGQTRHTQPFLFITEHALARQWQRLGVEPGALMGHSVGEYVAACLAGVFTYQDALRLVAARGRLMQELPAGAMLAVNLPVGDIQPHLSDTVCLAGDNGPTQCVLSGPLAAITAVAAALAERGVTTHALATSHAFHSAMMDPILDTFRQVVAGVARQAPRIPVISCLTGDWLTAEQATDPDYWVRQLRGAVQFRRGVETLRATPGRLMLEVGPGRALSAQAQRVVGRDGPAILTTARRETEKRDDREAWLSALAGLWLAGVDVRWPVIVGARRVPLPLYPFDRQRYWVEPGAARPAAGPVRADAANRFYTPRWTPTALPPTATVNDELTLVFADGAGVAERLAARLGAETVVVNIAGPSGLAHTPAAYAALLARVRSQGPLRRIIHAACLGAPSDRVRTLGLESLLFLGQALAEAPDPVRLAIVAGGVQDVAGDPPGPSEAALLMGPALVLPRECPWVDCRLIDIVAAGVTADLTAGRIVDEMADPRGDRLVAYRHNRRWVRDFQPLAIPHTEPGPLRQHGVYLVTGGLGGIGLAIAEALAQRCQARLVLCGRTVPGPDDSRQDILRRIREAGAEVTVAAADVTSAEDMERLVADTLARHGALHGVIHAAGLASHGALTAKTAAGMAAVLAPKVDGTLVLADAVAQVPLDFLALFSSSSAVLGATGLMDYAAANAFLDTFAHRRSAAGLPTVAIGWDAWADVGMAQGAFTGTVSARQAAQALTAEEGVDAFLRILGQGGLPHIVVSPTDLNAMLADIAAAHRDDDTPTTTACYDRPELATSFIMPSTPTQRQVAALWQEILGIRGVGIHDNFFDLGGDSLVGAKLVARLNRAFAASLPAVVLYEAPTVAALADRLTAAKAPPRPPAMAETVMPEADGRDSRRARRDRKRDDFF</sequence>
<keyword evidence="4" id="KW-0808">Transferase</keyword>
<dbReference type="Gene3D" id="3.10.129.110">
    <property type="entry name" value="Polyketide synthase dehydratase"/>
    <property type="match status" value="1"/>
</dbReference>
<dbReference type="InterPro" id="IPR000873">
    <property type="entry name" value="AMP-dep_synth/lig_dom"/>
</dbReference>
<dbReference type="InterPro" id="IPR042104">
    <property type="entry name" value="PKS_dehydratase_sf"/>
</dbReference>
<dbReference type="SMART" id="SM00827">
    <property type="entry name" value="PKS_AT"/>
    <property type="match status" value="1"/>
</dbReference>
<dbReference type="InterPro" id="IPR020807">
    <property type="entry name" value="PKS_DH"/>
</dbReference>
<dbReference type="Pfam" id="PF00109">
    <property type="entry name" value="ketoacyl-synt"/>
    <property type="match status" value="2"/>
</dbReference>
<feature type="coiled-coil region" evidence="12">
    <location>
        <begin position="11"/>
        <end position="38"/>
    </location>
</feature>
<dbReference type="InterPro" id="IPR057326">
    <property type="entry name" value="KR_dom"/>
</dbReference>
<evidence type="ECO:0000256" key="1">
    <source>
        <dbReference type="ARBA" id="ARBA00001957"/>
    </source>
</evidence>
<dbReference type="InterPro" id="IPR001227">
    <property type="entry name" value="Ac_transferase_dom_sf"/>
</dbReference>
<feature type="domain" description="Ketosynthase family 3 (KS3)" evidence="15">
    <location>
        <begin position="2507"/>
        <end position="2933"/>
    </location>
</feature>
<dbReference type="Proteomes" id="UP000539175">
    <property type="component" value="Unassembled WGS sequence"/>
</dbReference>
<dbReference type="GO" id="GO:0004312">
    <property type="term" value="F:fatty acid synthase activity"/>
    <property type="evidence" value="ECO:0007669"/>
    <property type="project" value="TreeGrafter"/>
</dbReference>
<evidence type="ECO:0000256" key="3">
    <source>
        <dbReference type="ARBA" id="ARBA00022553"/>
    </source>
</evidence>
<feature type="domain" description="PKS/mFAS DH" evidence="16">
    <location>
        <begin position="628"/>
        <end position="901"/>
    </location>
</feature>
<dbReference type="InterPro" id="IPR036291">
    <property type="entry name" value="NAD(P)-bd_dom_sf"/>
</dbReference>
<dbReference type="SUPFAM" id="SSF47336">
    <property type="entry name" value="ACP-like"/>
    <property type="match status" value="3"/>
</dbReference>
<evidence type="ECO:0000259" key="14">
    <source>
        <dbReference type="PROSITE" id="PS50075"/>
    </source>
</evidence>
<feature type="domain" description="Carrier" evidence="14">
    <location>
        <begin position="1349"/>
        <end position="1424"/>
    </location>
</feature>
<dbReference type="PROSITE" id="PS00606">
    <property type="entry name" value="KS3_1"/>
    <property type="match status" value="2"/>
</dbReference>
<dbReference type="Gene3D" id="3.30.559.30">
    <property type="entry name" value="Nonribosomal peptide synthetase, condensation domain"/>
    <property type="match status" value="1"/>
</dbReference>
<name>A0A7X0EFG6_9PROT</name>
<evidence type="ECO:0000256" key="10">
    <source>
        <dbReference type="ARBA" id="ARBA00054155"/>
    </source>
</evidence>
<dbReference type="InterPro" id="IPR020806">
    <property type="entry name" value="PKS_PP-bd"/>
</dbReference>
<dbReference type="CDD" id="cd08953">
    <property type="entry name" value="KR_2_SDR_x"/>
    <property type="match status" value="1"/>
</dbReference>
<comment type="similarity">
    <text evidence="9">In the C-terminal section; belongs to the NRP synthetase family.</text>
</comment>
<dbReference type="InterPro" id="IPR049552">
    <property type="entry name" value="PKS_DH_N"/>
</dbReference>
<dbReference type="Gene3D" id="3.40.50.720">
    <property type="entry name" value="NAD(P)-binding Rossmann-like Domain"/>
    <property type="match status" value="2"/>
</dbReference>
<dbReference type="PROSITE" id="PS00012">
    <property type="entry name" value="PHOSPHOPANTETHEINE"/>
    <property type="match status" value="2"/>
</dbReference>
<evidence type="ECO:0000256" key="13">
    <source>
        <dbReference type="SAM" id="MobiDB-lite"/>
    </source>
</evidence>
<dbReference type="InterPro" id="IPR001242">
    <property type="entry name" value="Condensation_dom"/>
</dbReference>
<keyword evidence="5" id="KW-0677">Repeat</keyword>
<dbReference type="SMART" id="SM00825">
    <property type="entry name" value="PKS_KS"/>
    <property type="match status" value="2"/>
</dbReference>
<dbReference type="SUPFAM" id="SSF52151">
    <property type="entry name" value="FabD/lysophospholipase-like"/>
    <property type="match status" value="1"/>
</dbReference>
<dbReference type="PROSITE" id="PS52019">
    <property type="entry name" value="PKS_MFAS_DH"/>
    <property type="match status" value="1"/>
</dbReference>
<feature type="domain" description="Carrier" evidence="14">
    <location>
        <begin position="2416"/>
        <end position="2491"/>
    </location>
</feature>
<keyword evidence="2" id="KW-0596">Phosphopantetheine</keyword>
<dbReference type="InterPro" id="IPR009081">
    <property type="entry name" value="PP-bd_ACP"/>
</dbReference>
<evidence type="ECO:0000256" key="2">
    <source>
        <dbReference type="ARBA" id="ARBA00022450"/>
    </source>
</evidence>
<evidence type="ECO:0000256" key="8">
    <source>
        <dbReference type="ARBA" id="ARBA00023268"/>
    </source>
</evidence>
<feature type="region of interest" description="C-terminal hotdog fold" evidence="11">
    <location>
        <begin position="763"/>
        <end position="901"/>
    </location>
</feature>
<dbReference type="InterPro" id="IPR049900">
    <property type="entry name" value="PKS_mFAS_DH"/>
</dbReference>
<dbReference type="InterPro" id="IPR018201">
    <property type="entry name" value="Ketoacyl_synth_AS"/>
</dbReference>
<dbReference type="InterPro" id="IPR016035">
    <property type="entry name" value="Acyl_Trfase/lysoPLipase"/>
</dbReference>
<dbReference type="InterPro" id="IPR020841">
    <property type="entry name" value="PKS_Beta-ketoAc_synthase_dom"/>
</dbReference>
<dbReference type="PROSITE" id="PS00455">
    <property type="entry name" value="AMP_BINDING"/>
    <property type="match status" value="1"/>
</dbReference>
<dbReference type="Gene3D" id="3.40.47.10">
    <property type="match status" value="2"/>
</dbReference>
<dbReference type="Gene3D" id="3.40.50.1820">
    <property type="entry name" value="alpha/beta hydrolase"/>
    <property type="match status" value="1"/>
</dbReference>
<evidence type="ECO:0000313" key="17">
    <source>
        <dbReference type="EMBL" id="MBB6254968.1"/>
    </source>
</evidence>
<feature type="region of interest" description="N-terminal hotdog fold" evidence="11">
    <location>
        <begin position="628"/>
        <end position="750"/>
    </location>
</feature>
<dbReference type="Pfam" id="PF02801">
    <property type="entry name" value="Ketoacyl-synt_C"/>
    <property type="match status" value="2"/>
</dbReference>
<dbReference type="InterPro" id="IPR049551">
    <property type="entry name" value="PKS_DH_C"/>
</dbReference>
<dbReference type="InterPro" id="IPR050091">
    <property type="entry name" value="PKS_NRPS_Biosynth_Enz"/>
</dbReference>
<dbReference type="Gene3D" id="3.30.70.3290">
    <property type="match status" value="2"/>
</dbReference>